<organism evidence="2">
    <name type="scientific">Edaphobacter paludis</name>
    <dbReference type="NCBI Taxonomy" id="3035702"/>
    <lineage>
        <taxon>Bacteria</taxon>
        <taxon>Pseudomonadati</taxon>
        <taxon>Acidobacteriota</taxon>
        <taxon>Terriglobia</taxon>
        <taxon>Terriglobales</taxon>
        <taxon>Acidobacteriaceae</taxon>
        <taxon>Edaphobacter</taxon>
    </lineage>
</organism>
<accession>A0AAU7DC09</accession>
<dbReference type="RefSeq" id="WP_348270171.1">
    <property type="nucleotide sequence ID" value="NZ_CP121195.1"/>
</dbReference>
<sequence>MTKTHKHQHTIPRVYLSSWLEPFTPPGQTAAIHIVTKESKEVRRKSPTKSFTSNDRYTVHLSDGERNLDVENYLGRIETDFNGVLQSVRDRRNLSTMHRAKLAVFTAAMMGRAPVQSDSFRRQLQPLEEIVEKAGTPEQAEELSEYIQNHAAYYTTSTIEASAPMLFNMAPSILMTNDATGFITSDNPAVMFNPNAYKLPPFYRAPGLATIDVEITLPLTPKHLIVYTHRRHLPLYQLVDMKAVDELNRRTWAHANQEVVSKTGIVKDIWSQPGEPPKDAWSPESDPVLSKQPKFDESIPLAEELRQSTLSHEYWRSRTWLSPEMLPKRR</sequence>
<reference evidence="2" key="1">
    <citation type="submission" date="2023-03" db="EMBL/GenBank/DDBJ databases">
        <title>Edaphobacter sp.</title>
        <authorList>
            <person name="Huber K.J."/>
            <person name="Papendorf J."/>
            <person name="Pilke C."/>
            <person name="Bunk B."/>
            <person name="Sproeer C."/>
            <person name="Pester M."/>
        </authorList>
    </citation>
    <scope>NUCLEOTIDE SEQUENCE</scope>
    <source>
        <strain evidence="2">DSM 109920</strain>
    </source>
</reference>
<name>A0AAU7DC09_9BACT</name>
<proteinExistence type="predicted"/>
<dbReference type="Pfam" id="PF14022">
    <property type="entry name" value="DUF4238"/>
    <property type="match status" value="1"/>
</dbReference>
<gene>
    <name evidence="2" type="ORF">P8936_08330</name>
</gene>
<dbReference type="EMBL" id="CP121195">
    <property type="protein sequence ID" value="XBH15160.1"/>
    <property type="molecule type" value="Genomic_DNA"/>
</dbReference>
<protein>
    <submittedName>
        <fullName evidence="2">DUF4238 domain-containing protein</fullName>
    </submittedName>
</protein>
<evidence type="ECO:0000256" key="1">
    <source>
        <dbReference type="SAM" id="MobiDB-lite"/>
    </source>
</evidence>
<evidence type="ECO:0000313" key="2">
    <source>
        <dbReference type="EMBL" id="XBH15160.1"/>
    </source>
</evidence>
<dbReference type="AlphaFoldDB" id="A0AAU7DC09"/>
<dbReference type="InterPro" id="IPR025332">
    <property type="entry name" value="DUF4238"/>
</dbReference>
<feature type="region of interest" description="Disordered" evidence="1">
    <location>
        <begin position="272"/>
        <end position="293"/>
    </location>
</feature>